<protein>
    <submittedName>
        <fullName evidence="6">Actinorhodin polyketide putative beta-ketoacyl synthase 2</fullName>
    </submittedName>
</protein>
<dbReference type="Pfam" id="PF02801">
    <property type="entry name" value="Ketoacyl-synt_C"/>
    <property type="match status" value="1"/>
</dbReference>
<dbReference type="InterPro" id="IPR014031">
    <property type="entry name" value="Ketoacyl_synth_C"/>
</dbReference>
<dbReference type="PANTHER" id="PTHR11712">
    <property type="entry name" value="POLYKETIDE SYNTHASE-RELATED"/>
    <property type="match status" value="1"/>
</dbReference>
<dbReference type="InterPro" id="IPR016039">
    <property type="entry name" value="Thiolase-like"/>
</dbReference>
<keyword evidence="7" id="KW-1185">Reference proteome</keyword>
<dbReference type="Pfam" id="PF00109">
    <property type="entry name" value="ketoacyl-synt"/>
    <property type="match status" value="1"/>
</dbReference>
<dbReference type="Proteomes" id="UP000622166">
    <property type="component" value="Unassembled WGS sequence"/>
</dbReference>
<gene>
    <name evidence="6" type="ORF">GCM10010365_32960</name>
</gene>
<dbReference type="InterPro" id="IPR000794">
    <property type="entry name" value="Beta-ketoacyl_synthase"/>
</dbReference>
<proteinExistence type="inferred from homology"/>
<dbReference type="AlphaFoldDB" id="A0A918PJ98"/>
<comment type="similarity">
    <text evidence="1 4">Belongs to the thiolase-like superfamily. Beta-ketoacyl-ACP synthases family.</text>
</comment>
<keyword evidence="2 4" id="KW-0808">Transferase</keyword>
<evidence type="ECO:0000256" key="1">
    <source>
        <dbReference type="ARBA" id="ARBA00008467"/>
    </source>
</evidence>
<dbReference type="PROSITE" id="PS52004">
    <property type="entry name" value="KS3_2"/>
    <property type="match status" value="1"/>
</dbReference>
<dbReference type="InterPro" id="IPR014030">
    <property type="entry name" value="Ketoacyl_synth_N"/>
</dbReference>
<evidence type="ECO:0000256" key="2">
    <source>
        <dbReference type="ARBA" id="ARBA00022679"/>
    </source>
</evidence>
<evidence type="ECO:0000313" key="6">
    <source>
        <dbReference type="EMBL" id="GGZ10954.1"/>
    </source>
</evidence>
<accession>A0A918PJ98</accession>
<reference evidence="6" key="1">
    <citation type="journal article" date="2014" name="Int. J. Syst. Evol. Microbiol.">
        <title>Complete genome sequence of Corynebacterium casei LMG S-19264T (=DSM 44701T), isolated from a smear-ripened cheese.</title>
        <authorList>
            <consortium name="US DOE Joint Genome Institute (JGI-PGF)"/>
            <person name="Walter F."/>
            <person name="Albersmeier A."/>
            <person name="Kalinowski J."/>
            <person name="Ruckert C."/>
        </authorList>
    </citation>
    <scope>NUCLEOTIDE SEQUENCE</scope>
    <source>
        <strain evidence="6">JCM 4815</strain>
    </source>
</reference>
<evidence type="ECO:0000256" key="4">
    <source>
        <dbReference type="RuleBase" id="RU003694"/>
    </source>
</evidence>
<sequence>MSASGIRPGRRGRSVVTGLGVVAPTGIGAARHWESVLAGKSGLGRITRFDPTGYPVRVAGEVPGFRAGEQVPGRLVPQTDRFTHFALAAAEDALADAAADPATLPEYEMAVVTASSSGGTEFGQHEMENLYQKGSSWVGAYQSIAWFYAATTGQVSIRHGMRGPCGVICGEQAGGLDALGQSRRLLDTGSRLVLSGGTDASLCPYGLVAQMSTGRLSTEDDPARAYLPFDAAASGFVPGEGGAVLVVEQADAARARGVPAYGELRGYAAGFDPTADGTAARHSVLVSVVRRALADAGLAPGDIDMVFADASGTLAEDLAEARAITEVFGPGGVPVTAPKTLTGRLYAGGAALDVATALLALSAGVVPHTAGLGRTAPGCEIDLVLDRPRQTDPRTALVLARGHGGFTSALVLGAGDRDARTK</sequence>
<dbReference type="InterPro" id="IPR020841">
    <property type="entry name" value="PKS_Beta-ketoAc_synthase_dom"/>
</dbReference>
<dbReference type="GO" id="GO:0006633">
    <property type="term" value="P:fatty acid biosynthetic process"/>
    <property type="evidence" value="ECO:0007669"/>
    <property type="project" value="TreeGrafter"/>
</dbReference>
<dbReference type="PANTHER" id="PTHR11712:SF322">
    <property type="entry name" value="POLYKETIDE BETA-KETOACYL SYNTHASE 2-RELATED"/>
    <property type="match status" value="1"/>
</dbReference>
<comment type="caution">
    <text evidence="6">The sequence shown here is derived from an EMBL/GenBank/DDBJ whole genome shotgun (WGS) entry which is preliminary data.</text>
</comment>
<evidence type="ECO:0000313" key="7">
    <source>
        <dbReference type="Proteomes" id="UP000622166"/>
    </source>
</evidence>
<feature type="domain" description="Ketosynthase family 3 (KS3)" evidence="5">
    <location>
        <begin position="11"/>
        <end position="414"/>
    </location>
</feature>
<dbReference type="Gene3D" id="3.40.47.10">
    <property type="match status" value="2"/>
</dbReference>
<dbReference type="GO" id="GO:0004315">
    <property type="term" value="F:3-oxoacyl-[acyl-carrier-protein] synthase activity"/>
    <property type="evidence" value="ECO:0007669"/>
    <property type="project" value="TreeGrafter"/>
</dbReference>
<dbReference type="SUPFAM" id="SSF53901">
    <property type="entry name" value="Thiolase-like"/>
    <property type="match status" value="2"/>
</dbReference>
<dbReference type="RefSeq" id="WP_189859652.1">
    <property type="nucleotide sequence ID" value="NZ_BMVW01000005.1"/>
</dbReference>
<dbReference type="SMART" id="SM00825">
    <property type="entry name" value="PKS_KS"/>
    <property type="match status" value="1"/>
</dbReference>
<evidence type="ECO:0000256" key="3">
    <source>
        <dbReference type="ARBA" id="ARBA00023315"/>
    </source>
</evidence>
<keyword evidence="3" id="KW-0012">Acyltransferase</keyword>
<dbReference type="CDD" id="cd00832">
    <property type="entry name" value="CLF"/>
    <property type="match status" value="1"/>
</dbReference>
<organism evidence="6 7">
    <name type="scientific">Streptomyces poonensis</name>
    <dbReference type="NCBI Taxonomy" id="68255"/>
    <lineage>
        <taxon>Bacteria</taxon>
        <taxon>Bacillati</taxon>
        <taxon>Actinomycetota</taxon>
        <taxon>Actinomycetes</taxon>
        <taxon>Kitasatosporales</taxon>
        <taxon>Streptomycetaceae</taxon>
        <taxon>Streptomyces</taxon>
    </lineage>
</organism>
<name>A0A918PJ98_9ACTN</name>
<dbReference type="EMBL" id="BMVW01000005">
    <property type="protein sequence ID" value="GGZ10954.1"/>
    <property type="molecule type" value="Genomic_DNA"/>
</dbReference>
<evidence type="ECO:0000259" key="5">
    <source>
        <dbReference type="PROSITE" id="PS52004"/>
    </source>
</evidence>
<reference evidence="6" key="2">
    <citation type="submission" date="2020-09" db="EMBL/GenBank/DDBJ databases">
        <authorList>
            <person name="Sun Q."/>
            <person name="Ohkuma M."/>
        </authorList>
    </citation>
    <scope>NUCLEOTIDE SEQUENCE</scope>
    <source>
        <strain evidence="6">JCM 4815</strain>
    </source>
</reference>